<evidence type="ECO:0000313" key="2">
    <source>
        <dbReference type="EMBL" id="VVC89592.1"/>
    </source>
</evidence>
<proteinExistence type="predicted"/>
<evidence type="ECO:0000256" key="1">
    <source>
        <dbReference type="SAM" id="MobiDB-lite"/>
    </source>
</evidence>
<sequence>MRPDSHVSGDPENFPMARNRSGKKLKVNQCHYTRPTTTTGHLNTTYEFSAYFAWYQNVVNTRSAAAWTSQHFV</sequence>
<dbReference type="Proteomes" id="UP000324832">
    <property type="component" value="Unassembled WGS sequence"/>
</dbReference>
<keyword evidence="3" id="KW-1185">Reference proteome</keyword>
<feature type="region of interest" description="Disordered" evidence="1">
    <location>
        <begin position="1"/>
        <end position="28"/>
    </location>
</feature>
<accession>A0A5E4PVY9</accession>
<reference evidence="2 3" key="1">
    <citation type="submission" date="2017-07" db="EMBL/GenBank/DDBJ databases">
        <authorList>
            <person name="Talla V."/>
            <person name="Backstrom N."/>
        </authorList>
    </citation>
    <scope>NUCLEOTIDE SEQUENCE [LARGE SCALE GENOMIC DNA]</scope>
</reference>
<protein>
    <submittedName>
        <fullName evidence="2">Uncharacterized protein</fullName>
    </submittedName>
</protein>
<dbReference type="EMBL" id="FZQP02000582">
    <property type="protein sequence ID" value="VVC89592.1"/>
    <property type="molecule type" value="Genomic_DNA"/>
</dbReference>
<gene>
    <name evidence="2" type="ORF">LSINAPIS_LOCUS2672</name>
</gene>
<organism evidence="2 3">
    <name type="scientific">Leptidea sinapis</name>
    <dbReference type="NCBI Taxonomy" id="189913"/>
    <lineage>
        <taxon>Eukaryota</taxon>
        <taxon>Metazoa</taxon>
        <taxon>Ecdysozoa</taxon>
        <taxon>Arthropoda</taxon>
        <taxon>Hexapoda</taxon>
        <taxon>Insecta</taxon>
        <taxon>Pterygota</taxon>
        <taxon>Neoptera</taxon>
        <taxon>Endopterygota</taxon>
        <taxon>Lepidoptera</taxon>
        <taxon>Glossata</taxon>
        <taxon>Ditrysia</taxon>
        <taxon>Papilionoidea</taxon>
        <taxon>Pieridae</taxon>
        <taxon>Dismorphiinae</taxon>
        <taxon>Leptidea</taxon>
    </lineage>
</organism>
<dbReference type="AlphaFoldDB" id="A0A5E4PVY9"/>
<name>A0A5E4PVY9_9NEOP</name>
<evidence type="ECO:0000313" key="3">
    <source>
        <dbReference type="Proteomes" id="UP000324832"/>
    </source>
</evidence>